<dbReference type="Proteomes" id="UP000176902">
    <property type="component" value="Unassembled WGS sequence"/>
</dbReference>
<gene>
    <name evidence="1" type="ORF">A3C59_00040</name>
</gene>
<comment type="caution">
    <text evidence="1">The sequence shown here is derived from an EMBL/GenBank/DDBJ whole genome shotgun (WGS) entry which is preliminary data.</text>
</comment>
<organism evidence="1 2">
    <name type="scientific">Candidatus Daviesbacteria bacterium RIFCSPHIGHO2_02_FULL_36_13</name>
    <dbReference type="NCBI Taxonomy" id="1797768"/>
    <lineage>
        <taxon>Bacteria</taxon>
        <taxon>Candidatus Daviesiibacteriota</taxon>
    </lineage>
</organism>
<evidence type="ECO:0000313" key="1">
    <source>
        <dbReference type="EMBL" id="OGE33618.1"/>
    </source>
</evidence>
<sequence length="206" mass="23742">MATLTEAFPAGNEWHLSEKNYKFELRPGRGVEEILPASGRLAEIVQNIQGRFIREDWQFASLLQVSQRADDSPHLVAVFTHPARNISVEERKGDIGQFVKVDASIENYEFFNWGFPAEDPINQILKGTNRAGAGIMAGYNAVEIYENRYFWQPGVGYFDMRFPTVEEHISWENESIEELMVRVRPHLERRATLEALQVSNPRQLFQ</sequence>
<protein>
    <submittedName>
        <fullName evidence="1">Uncharacterized protein</fullName>
    </submittedName>
</protein>
<dbReference type="STRING" id="1797768.A3C59_00040"/>
<evidence type="ECO:0000313" key="2">
    <source>
        <dbReference type="Proteomes" id="UP000176902"/>
    </source>
</evidence>
<reference evidence="1 2" key="1">
    <citation type="journal article" date="2016" name="Nat. Commun.">
        <title>Thousands of microbial genomes shed light on interconnected biogeochemical processes in an aquifer system.</title>
        <authorList>
            <person name="Anantharaman K."/>
            <person name="Brown C.T."/>
            <person name="Hug L.A."/>
            <person name="Sharon I."/>
            <person name="Castelle C.J."/>
            <person name="Probst A.J."/>
            <person name="Thomas B.C."/>
            <person name="Singh A."/>
            <person name="Wilkins M.J."/>
            <person name="Karaoz U."/>
            <person name="Brodie E.L."/>
            <person name="Williams K.H."/>
            <person name="Hubbard S.S."/>
            <person name="Banfield J.F."/>
        </authorList>
    </citation>
    <scope>NUCLEOTIDE SEQUENCE [LARGE SCALE GENOMIC DNA]</scope>
</reference>
<dbReference type="AlphaFoldDB" id="A0A1F5JYB7"/>
<dbReference type="EMBL" id="MFCV01000008">
    <property type="protein sequence ID" value="OGE33618.1"/>
    <property type="molecule type" value="Genomic_DNA"/>
</dbReference>
<accession>A0A1F5JYB7</accession>
<proteinExistence type="predicted"/>
<name>A0A1F5JYB7_9BACT</name>